<dbReference type="Proteomes" id="UP001153678">
    <property type="component" value="Unassembled WGS sequence"/>
</dbReference>
<protein>
    <submittedName>
        <fullName evidence="2">7760_t:CDS:1</fullName>
    </submittedName>
</protein>
<dbReference type="EMBL" id="CAMKVN010000178">
    <property type="protein sequence ID" value="CAI2164771.1"/>
    <property type="molecule type" value="Genomic_DNA"/>
</dbReference>
<reference evidence="2" key="1">
    <citation type="submission" date="2022-08" db="EMBL/GenBank/DDBJ databases">
        <authorList>
            <person name="Kallberg Y."/>
            <person name="Tangrot J."/>
            <person name="Rosling A."/>
        </authorList>
    </citation>
    <scope>NUCLEOTIDE SEQUENCE</scope>
    <source>
        <strain evidence="2">Wild A</strain>
    </source>
</reference>
<feature type="region of interest" description="Disordered" evidence="1">
    <location>
        <begin position="360"/>
        <end position="382"/>
    </location>
</feature>
<evidence type="ECO:0000313" key="2">
    <source>
        <dbReference type="EMBL" id="CAI2164771.1"/>
    </source>
</evidence>
<feature type="compositionally biased region" description="Polar residues" evidence="1">
    <location>
        <begin position="83"/>
        <end position="92"/>
    </location>
</feature>
<feature type="compositionally biased region" description="Low complexity" evidence="1">
    <location>
        <begin position="37"/>
        <end position="76"/>
    </location>
</feature>
<feature type="compositionally biased region" description="Low complexity" evidence="1">
    <location>
        <begin position="545"/>
        <end position="559"/>
    </location>
</feature>
<feature type="compositionally biased region" description="Polar residues" evidence="1">
    <location>
        <begin position="20"/>
        <end position="36"/>
    </location>
</feature>
<sequence>MSQQNNQQNLQTPNLPTVVVPQSQQIASNNSTSTLDQYSTYSQNTQQEQQNKQLQMRAQQQQQYSQQRPQLQQTPQGSPLPINMQSVQQANTDAIGAGRGGTSIRGGPKKKSTNAARKPSTGGGRAKLPSLEKSNTDVLPQALNKMATDFYSQAQQLGLNTEAGSAMYKKYEDAIRAIRQHQVNVNNNQSTSYGISASPDQPSTSTSSPHTIPQYQNIHTPQQLINELNLVQETLSQPNIQPNVKQDYENRQQYLRAIASVRFQAQPGAGGLGAVSHMPPQSPRGLMGPQVVRSPMQANASLPRATMNALGQNRGMGSPAGNDFNRIPTTTQQISSPILQHTSMTSGQSQDGLMNMQQQLGQMSSSLQQVPQSPSTQSQMMVLPHSPRTQQLHMQQLHPLSPRQQHSSQPLQSVANEDLMEIDSDTRSSTLAQKTAESLAASAAAAAAAAVPRQVPPIAPAINTGILQSSLNKIHQIHTGKTYASIYGNNSSYPEISTSNVVDVDMEDACSQHLLPKRKVQQLVDQIDPKESQTSQIRNFRGEGSSTSPRSVRKPVVSVGHQQKLAAVMQAKANKAMTAATGPSN</sequence>
<feature type="region of interest" description="Disordered" evidence="1">
    <location>
        <begin position="188"/>
        <end position="210"/>
    </location>
</feature>
<keyword evidence="3" id="KW-1185">Reference proteome</keyword>
<dbReference type="AlphaFoldDB" id="A0A9W4SDB1"/>
<evidence type="ECO:0000256" key="1">
    <source>
        <dbReference type="SAM" id="MobiDB-lite"/>
    </source>
</evidence>
<evidence type="ECO:0000313" key="3">
    <source>
        <dbReference type="Proteomes" id="UP001153678"/>
    </source>
</evidence>
<feature type="region of interest" description="Disordered" evidence="1">
    <location>
        <begin position="528"/>
        <end position="560"/>
    </location>
</feature>
<gene>
    <name evidence="2" type="ORF">FWILDA_LOCUS1734</name>
</gene>
<organism evidence="2 3">
    <name type="scientific">Funneliformis geosporum</name>
    <dbReference type="NCBI Taxonomy" id="1117311"/>
    <lineage>
        <taxon>Eukaryota</taxon>
        <taxon>Fungi</taxon>
        <taxon>Fungi incertae sedis</taxon>
        <taxon>Mucoromycota</taxon>
        <taxon>Glomeromycotina</taxon>
        <taxon>Glomeromycetes</taxon>
        <taxon>Glomerales</taxon>
        <taxon>Glomeraceae</taxon>
        <taxon>Funneliformis</taxon>
    </lineage>
</organism>
<feature type="compositionally biased region" description="Low complexity" evidence="1">
    <location>
        <begin position="1"/>
        <end position="17"/>
    </location>
</feature>
<name>A0A9W4SDB1_9GLOM</name>
<dbReference type="OrthoDB" id="10643514at2759"/>
<proteinExistence type="predicted"/>
<feature type="region of interest" description="Disordered" evidence="1">
    <location>
        <begin position="1"/>
        <end position="131"/>
    </location>
</feature>
<comment type="caution">
    <text evidence="2">The sequence shown here is derived from an EMBL/GenBank/DDBJ whole genome shotgun (WGS) entry which is preliminary data.</text>
</comment>
<accession>A0A9W4SDB1</accession>
<feature type="compositionally biased region" description="Low complexity" evidence="1">
    <location>
        <begin position="196"/>
        <end position="210"/>
    </location>
</feature>